<feature type="transmembrane region" description="Helical" evidence="1">
    <location>
        <begin position="51"/>
        <end position="70"/>
    </location>
</feature>
<name>A0A4P7Y6F1_PSEVE</name>
<dbReference type="RefSeq" id="WP_141123197.1">
    <property type="nucleotide sequence ID" value="NZ_CP039631.3"/>
</dbReference>
<accession>A0A4P7Y6F1</accession>
<keyword evidence="1" id="KW-0472">Membrane</keyword>
<evidence type="ECO:0000256" key="1">
    <source>
        <dbReference type="SAM" id="Phobius"/>
    </source>
</evidence>
<dbReference type="AlphaFoldDB" id="A0A4P7Y6F1"/>
<protein>
    <submittedName>
        <fullName evidence="2">Uncharacterized protein</fullName>
    </submittedName>
</protein>
<keyword evidence="1" id="KW-1133">Transmembrane helix</keyword>
<dbReference type="EMBL" id="CP039631">
    <property type="protein sequence ID" value="QCG66050.1"/>
    <property type="molecule type" value="Genomic_DNA"/>
</dbReference>
<reference evidence="3" key="1">
    <citation type="submission" date="2019-04" db="EMBL/GenBank/DDBJ databases">
        <title>Complete genome sequence of Pseudomonas veronii strain PVy, a versatile degrader capable of using multiple contaminants as sole carbon sources.</title>
        <authorList>
            <person name="Lopez-Echartea E."/>
            <person name="Ridl J."/>
            <person name="Pajer P."/>
            <person name="Strejcek M."/>
            <person name="Suman J."/>
            <person name="Uhlik O."/>
        </authorList>
    </citation>
    <scope>NUCLEOTIDE SEQUENCE [LARGE SCALE GENOMIC DNA]</scope>
    <source>
        <strain evidence="3">Pvy</strain>
    </source>
</reference>
<proteinExistence type="predicted"/>
<evidence type="ECO:0000313" key="2">
    <source>
        <dbReference type="EMBL" id="QCG66050.1"/>
    </source>
</evidence>
<feature type="transmembrane region" description="Helical" evidence="1">
    <location>
        <begin position="12"/>
        <end position="31"/>
    </location>
</feature>
<dbReference type="Proteomes" id="UP000298274">
    <property type="component" value="Chromosome"/>
</dbReference>
<sequence>MNYEVLEVIRLLSGYFIPIMLFFAWIMYMHISNYISRKKTKEGGIMKYEMIIIGLASAILAQASFAEYSVKIPLEVNMGGICLTGL</sequence>
<organism evidence="2 3">
    <name type="scientific">Pseudomonas veronii</name>
    <dbReference type="NCBI Taxonomy" id="76761"/>
    <lineage>
        <taxon>Bacteria</taxon>
        <taxon>Pseudomonadati</taxon>
        <taxon>Pseudomonadota</taxon>
        <taxon>Gammaproteobacteria</taxon>
        <taxon>Pseudomonadales</taxon>
        <taxon>Pseudomonadaceae</taxon>
        <taxon>Pseudomonas</taxon>
    </lineage>
</organism>
<evidence type="ECO:0000313" key="3">
    <source>
        <dbReference type="Proteomes" id="UP000298274"/>
    </source>
</evidence>
<gene>
    <name evidence="2" type="ORF">E4167_13675</name>
</gene>
<keyword evidence="1" id="KW-0812">Transmembrane</keyword>